<feature type="domain" description="Bicarbonate transporter-like transmembrane" evidence="6">
    <location>
        <begin position="66"/>
        <end position="154"/>
    </location>
</feature>
<gene>
    <name evidence="7" type="ORF">V6N11_032935</name>
</gene>
<evidence type="ECO:0000256" key="3">
    <source>
        <dbReference type="ARBA" id="ARBA00022692"/>
    </source>
</evidence>
<keyword evidence="5" id="KW-0472">Membrane</keyword>
<evidence type="ECO:0000256" key="4">
    <source>
        <dbReference type="ARBA" id="ARBA00022989"/>
    </source>
</evidence>
<evidence type="ECO:0000256" key="1">
    <source>
        <dbReference type="ARBA" id="ARBA00004141"/>
    </source>
</evidence>
<evidence type="ECO:0000313" key="8">
    <source>
        <dbReference type="Proteomes" id="UP001396334"/>
    </source>
</evidence>
<dbReference type="PANTHER" id="PTHR11453">
    <property type="entry name" value="ANION EXCHANGE PROTEIN"/>
    <property type="match status" value="1"/>
</dbReference>
<dbReference type="InterPro" id="IPR011531">
    <property type="entry name" value="HCO3_transpt-like_TM_dom"/>
</dbReference>
<name>A0ABR2NCI3_9ROSI</name>
<evidence type="ECO:0000256" key="5">
    <source>
        <dbReference type="ARBA" id="ARBA00023136"/>
    </source>
</evidence>
<comment type="similarity">
    <text evidence="2">Belongs to the anion exchanger (TC 2.A.31.3) family.</text>
</comment>
<accession>A0ABR2NCI3</accession>
<comment type="subcellular location">
    <subcellularLocation>
        <location evidence="1">Membrane</location>
        <topology evidence="1">Multi-pass membrane protein</topology>
    </subcellularLocation>
</comment>
<evidence type="ECO:0000313" key="7">
    <source>
        <dbReference type="EMBL" id="KAK8973805.1"/>
    </source>
</evidence>
<evidence type="ECO:0000259" key="6">
    <source>
        <dbReference type="Pfam" id="PF00955"/>
    </source>
</evidence>
<dbReference type="EMBL" id="JBBPBN010000176">
    <property type="protein sequence ID" value="KAK8973805.1"/>
    <property type="molecule type" value="Genomic_DNA"/>
</dbReference>
<sequence>MIVLFLQKAIKGLISEFFIFKGKLPQFEKYQFPWLYTNGLLTIIFSFERLLRSLLWENVSLHDWTLIKDMGKILIEYMFPANIPTLKVTCLYFLNHNVASHLAQQGEYKLSKPIAYNYDILVLGTTSFICRLLGLSYLNEVLQSSMYTKSLAFLKRQRIRKQMLKSAQDSMFQQVSRSETYKRMGAVFLAMDASHTSYFVVKEFKGLKDTLMKGYHKQDARNFFFPTKHCLCESMSKG</sequence>
<comment type="caution">
    <text evidence="7">The sequence shown here is derived from an EMBL/GenBank/DDBJ whole genome shotgun (WGS) entry which is preliminary data.</text>
</comment>
<dbReference type="Pfam" id="PF00955">
    <property type="entry name" value="HCO3_cotransp"/>
    <property type="match status" value="1"/>
</dbReference>
<dbReference type="Proteomes" id="UP001396334">
    <property type="component" value="Unassembled WGS sequence"/>
</dbReference>
<dbReference type="PANTHER" id="PTHR11453:SF40">
    <property type="entry name" value="BORON TRANSPORTER 4-RELATED"/>
    <property type="match status" value="1"/>
</dbReference>
<proteinExistence type="inferred from homology"/>
<keyword evidence="3" id="KW-0812">Transmembrane</keyword>
<organism evidence="7 8">
    <name type="scientific">Hibiscus sabdariffa</name>
    <name type="common">roselle</name>
    <dbReference type="NCBI Taxonomy" id="183260"/>
    <lineage>
        <taxon>Eukaryota</taxon>
        <taxon>Viridiplantae</taxon>
        <taxon>Streptophyta</taxon>
        <taxon>Embryophyta</taxon>
        <taxon>Tracheophyta</taxon>
        <taxon>Spermatophyta</taxon>
        <taxon>Magnoliopsida</taxon>
        <taxon>eudicotyledons</taxon>
        <taxon>Gunneridae</taxon>
        <taxon>Pentapetalae</taxon>
        <taxon>rosids</taxon>
        <taxon>malvids</taxon>
        <taxon>Malvales</taxon>
        <taxon>Malvaceae</taxon>
        <taxon>Malvoideae</taxon>
        <taxon>Hibiscus</taxon>
    </lineage>
</organism>
<keyword evidence="4" id="KW-1133">Transmembrane helix</keyword>
<keyword evidence="8" id="KW-1185">Reference proteome</keyword>
<evidence type="ECO:0000256" key="2">
    <source>
        <dbReference type="ARBA" id="ARBA00006262"/>
    </source>
</evidence>
<reference evidence="7 8" key="1">
    <citation type="journal article" date="2024" name="G3 (Bethesda)">
        <title>Genome assembly of Hibiscus sabdariffa L. provides insights into metabolisms of medicinal natural products.</title>
        <authorList>
            <person name="Kim T."/>
        </authorList>
    </citation>
    <scope>NUCLEOTIDE SEQUENCE [LARGE SCALE GENOMIC DNA]</scope>
    <source>
        <strain evidence="7">TK-2024</strain>
        <tissue evidence="7">Old leaves</tissue>
    </source>
</reference>
<dbReference type="InterPro" id="IPR003020">
    <property type="entry name" value="HCO3_transpt_euk"/>
</dbReference>
<protein>
    <recommendedName>
        <fullName evidence="6">Bicarbonate transporter-like transmembrane domain-containing protein</fullName>
    </recommendedName>
</protein>